<accession>A0AC60QAR8</accession>
<proteinExistence type="predicted"/>
<gene>
    <name evidence="1" type="ORF">HPB47_022746</name>
</gene>
<evidence type="ECO:0000313" key="2">
    <source>
        <dbReference type="Proteomes" id="UP000805193"/>
    </source>
</evidence>
<comment type="caution">
    <text evidence="1">The sequence shown here is derived from an EMBL/GenBank/DDBJ whole genome shotgun (WGS) entry which is preliminary data.</text>
</comment>
<organism evidence="1 2">
    <name type="scientific">Ixodes persulcatus</name>
    <name type="common">Taiga tick</name>
    <dbReference type="NCBI Taxonomy" id="34615"/>
    <lineage>
        <taxon>Eukaryota</taxon>
        <taxon>Metazoa</taxon>
        <taxon>Ecdysozoa</taxon>
        <taxon>Arthropoda</taxon>
        <taxon>Chelicerata</taxon>
        <taxon>Arachnida</taxon>
        <taxon>Acari</taxon>
        <taxon>Parasitiformes</taxon>
        <taxon>Ixodida</taxon>
        <taxon>Ixodoidea</taxon>
        <taxon>Ixodidae</taxon>
        <taxon>Ixodinae</taxon>
        <taxon>Ixodes</taxon>
    </lineage>
</organism>
<dbReference type="Proteomes" id="UP000805193">
    <property type="component" value="Unassembled WGS sequence"/>
</dbReference>
<sequence>MIDKLTDFLGLLTSDAKLDQESLKVANRLLCFVLRGLSTTYVIPVGYFFTRNLKHDQLRIITLSVMKAVEESGFWIVRIVTGNHQTNTVMFRQMSADNTLQHVAPHPVREGEPLFLFFDPNHLIKKLRTNLLEREMFWSTDDQRWLFFLKALYKIQKNLLVKPVGLLRRAHVEPNNLEKMKVCRKTLIFSPVVISTLEYLQKNPQSHERAPEFRIVV</sequence>
<reference evidence="1 2" key="1">
    <citation type="journal article" date="2020" name="Cell">
        <title>Large-Scale Comparative Analyses of Tick Genomes Elucidate Their Genetic Diversity and Vector Capacities.</title>
        <authorList>
            <consortium name="Tick Genome and Microbiome Consortium (TIGMIC)"/>
            <person name="Jia N."/>
            <person name="Wang J."/>
            <person name="Shi W."/>
            <person name="Du L."/>
            <person name="Sun Y."/>
            <person name="Zhan W."/>
            <person name="Jiang J.F."/>
            <person name="Wang Q."/>
            <person name="Zhang B."/>
            <person name="Ji P."/>
            <person name="Bell-Sakyi L."/>
            <person name="Cui X.M."/>
            <person name="Yuan T.T."/>
            <person name="Jiang B.G."/>
            <person name="Yang W.F."/>
            <person name="Lam T.T."/>
            <person name="Chang Q.C."/>
            <person name="Ding S.J."/>
            <person name="Wang X.J."/>
            <person name="Zhu J.G."/>
            <person name="Ruan X.D."/>
            <person name="Zhao L."/>
            <person name="Wei J.T."/>
            <person name="Ye R.Z."/>
            <person name="Que T.C."/>
            <person name="Du C.H."/>
            <person name="Zhou Y.H."/>
            <person name="Cheng J.X."/>
            <person name="Dai P.F."/>
            <person name="Guo W.B."/>
            <person name="Han X.H."/>
            <person name="Huang E.J."/>
            <person name="Li L.F."/>
            <person name="Wei W."/>
            <person name="Gao Y.C."/>
            <person name="Liu J.Z."/>
            <person name="Shao H.Z."/>
            <person name="Wang X."/>
            <person name="Wang C.C."/>
            <person name="Yang T.C."/>
            <person name="Huo Q.B."/>
            <person name="Li W."/>
            <person name="Chen H.Y."/>
            <person name="Chen S.E."/>
            <person name="Zhou L.G."/>
            <person name="Ni X.B."/>
            <person name="Tian J.H."/>
            <person name="Sheng Y."/>
            <person name="Liu T."/>
            <person name="Pan Y.S."/>
            <person name="Xia L.Y."/>
            <person name="Li J."/>
            <person name="Zhao F."/>
            <person name="Cao W.C."/>
        </authorList>
    </citation>
    <scope>NUCLEOTIDE SEQUENCE [LARGE SCALE GENOMIC DNA]</scope>
    <source>
        <strain evidence="1">Iper-2018</strain>
    </source>
</reference>
<evidence type="ECO:0000313" key="1">
    <source>
        <dbReference type="EMBL" id="KAG0430367.1"/>
    </source>
</evidence>
<keyword evidence="2" id="KW-1185">Reference proteome</keyword>
<dbReference type="EMBL" id="JABSTQ010009331">
    <property type="protein sequence ID" value="KAG0430367.1"/>
    <property type="molecule type" value="Genomic_DNA"/>
</dbReference>
<protein>
    <submittedName>
        <fullName evidence="1">Uncharacterized protein</fullName>
    </submittedName>
</protein>
<name>A0AC60QAR8_IXOPE</name>